<organism evidence="7 8">
    <name type="scientific">Gimesia aquarii</name>
    <dbReference type="NCBI Taxonomy" id="2527964"/>
    <lineage>
        <taxon>Bacteria</taxon>
        <taxon>Pseudomonadati</taxon>
        <taxon>Planctomycetota</taxon>
        <taxon>Planctomycetia</taxon>
        <taxon>Planctomycetales</taxon>
        <taxon>Planctomycetaceae</taxon>
        <taxon>Gimesia</taxon>
    </lineage>
</organism>
<evidence type="ECO:0000313" key="8">
    <source>
        <dbReference type="Proteomes" id="UP000318704"/>
    </source>
</evidence>
<evidence type="ECO:0000256" key="3">
    <source>
        <dbReference type="ARBA" id="ARBA00023186"/>
    </source>
</evidence>
<keyword evidence="3" id="KW-0143">Chaperone</keyword>
<keyword evidence="1" id="KW-0547">Nucleotide-binding</keyword>
<dbReference type="SUPFAM" id="SSF52540">
    <property type="entry name" value="P-loop containing nucleoside triphosphate hydrolases"/>
    <property type="match status" value="1"/>
</dbReference>
<gene>
    <name evidence="7" type="primary">clpX_1</name>
    <name evidence="7" type="ORF">V144x_07330</name>
</gene>
<evidence type="ECO:0000313" key="7">
    <source>
        <dbReference type="EMBL" id="QDT95291.1"/>
    </source>
</evidence>
<dbReference type="KEGG" id="gaw:V144x_07330"/>
<evidence type="ECO:0000259" key="6">
    <source>
        <dbReference type="SMART" id="SM01086"/>
    </source>
</evidence>
<evidence type="ECO:0000256" key="2">
    <source>
        <dbReference type="ARBA" id="ARBA00022840"/>
    </source>
</evidence>
<dbReference type="InterPro" id="IPR003959">
    <property type="entry name" value="ATPase_AAA_core"/>
</dbReference>
<proteinExistence type="predicted"/>
<dbReference type="InterPro" id="IPR027417">
    <property type="entry name" value="P-loop_NTPase"/>
</dbReference>
<dbReference type="SMART" id="SM00382">
    <property type="entry name" value="AAA"/>
    <property type="match status" value="1"/>
</dbReference>
<dbReference type="GO" id="GO:0005524">
    <property type="term" value="F:ATP binding"/>
    <property type="evidence" value="ECO:0007669"/>
    <property type="project" value="UniProtKB-KW"/>
</dbReference>
<dbReference type="GO" id="GO:0008233">
    <property type="term" value="F:peptidase activity"/>
    <property type="evidence" value="ECO:0007669"/>
    <property type="project" value="UniProtKB-KW"/>
</dbReference>
<dbReference type="Gene3D" id="1.10.8.60">
    <property type="match status" value="1"/>
</dbReference>
<dbReference type="SMART" id="SM01086">
    <property type="entry name" value="ClpB_D2-small"/>
    <property type="match status" value="1"/>
</dbReference>
<dbReference type="InterPro" id="IPR050052">
    <property type="entry name" value="ATP-dep_Clp_protease_ClpX"/>
</dbReference>
<evidence type="ECO:0000256" key="1">
    <source>
        <dbReference type="ARBA" id="ARBA00022741"/>
    </source>
</evidence>
<dbReference type="GO" id="GO:0016887">
    <property type="term" value="F:ATP hydrolysis activity"/>
    <property type="evidence" value="ECO:0007669"/>
    <property type="project" value="InterPro"/>
</dbReference>
<name>A0A517VQI8_9PLAN</name>
<dbReference type="CDD" id="cd19497">
    <property type="entry name" value="RecA-like_ClpX"/>
    <property type="match status" value="1"/>
</dbReference>
<feature type="domain" description="AAA+ ATPase" evidence="5">
    <location>
        <begin position="82"/>
        <end position="244"/>
    </location>
</feature>
<keyword evidence="7" id="KW-0645">Protease</keyword>
<dbReference type="GO" id="GO:0051603">
    <property type="term" value="P:proteolysis involved in protein catabolic process"/>
    <property type="evidence" value="ECO:0007669"/>
    <property type="project" value="TreeGrafter"/>
</dbReference>
<dbReference type="NCBIfam" id="TIGR00382">
    <property type="entry name" value="clpX"/>
    <property type="match status" value="1"/>
</dbReference>
<dbReference type="Gene3D" id="3.40.50.300">
    <property type="entry name" value="P-loop containing nucleotide triphosphate hydrolases"/>
    <property type="match status" value="1"/>
</dbReference>
<feature type="domain" description="Clp ATPase C-terminal" evidence="6">
    <location>
        <begin position="274"/>
        <end position="359"/>
    </location>
</feature>
<dbReference type="InterPro" id="IPR019489">
    <property type="entry name" value="Clp_ATPase_C"/>
</dbReference>
<evidence type="ECO:0000256" key="4">
    <source>
        <dbReference type="SAM" id="MobiDB-lite"/>
    </source>
</evidence>
<dbReference type="GO" id="GO:0051082">
    <property type="term" value="F:unfolded protein binding"/>
    <property type="evidence" value="ECO:0007669"/>
    <property type="project" value="InterPro"/>
</dbReference>
<dbReference type="InterPro" id="IPR004487">
    <property type="entry name" value="Clp_protease_ATP-bd_su_ClpX"/>
</dbReference>
<protein>
    <submittedName>
        <fullName evidence="7">ATP-dependent Clp protease ATP-binding subunit ClpX</fullName>
    </submittedName>
</protein>
<accession>A0A517VQI8</accession>
<dbReference type="Pfam" id="PF07724">
    <property type="entry name" value="AAA_2"/>
    <property type="match status" value="1"/>
</dbReference>
<evidence type="ECO:0000259" key="5">
    <source>
        <dbReference type="SMART" id="SM00382"/>
    </source>
</evidence>
<dbReference type="EMBL" id="CP037920">
    <property type="protein sequence ID" value="QDT95291.1"/>
    <property type="molecule type" value="Genomic_DNA"/>
</dbReference>
<dbReference type="NCBIfam" id="NF003745">
    <property type="entry name" value="PRK05342.1"/>
    <property type="match status" value="1"/>
</dbReference>
<reference evidence="7 8" key="1">
    <citation type="submission" date="2019-03" db="EMBL/GenBank/DDBJ databases">
        <title>Deep-cultivation of Planctomycetes and their phenomic and genomic characterization uncovers novel biology.</title>
        <authorList>
            <person name="Wiegand S."/>
            <person name="Jogler M."/>
            <person name="Boedeker C."/>
            <person name="Pinto D."/>
            <person name="Vollmers J."/>
            <person name="Rivas-Marin E."/>
            <person name="Kohn T."/>
            <person name="Peeters S.H."/>
            <person name="Heuer A."/>
            <person name="Rast P."/>
            <person name="Oberbeckmann S."/>
            <person name="Bunk B."/>
            <person name="Jeske O."/>
            <person name="Meyerdierks A."/>
            <person name="Storesund J.E."/>
            <person name="Kallscheuer N."/>
            <person name="Luecker S."/>
            <person name="Lage O.M."/>
            <person name="Pohl T."/>
            <person name="Merkel B.J."/>
            <person name="Hornburger P."/>
            <person name="Mueller R.-W."/>
            <person name="Bruemmer F."/>
            <person name="Labrenz M."/>
            <person name="Spormann A.M."/>
            <person name="Op den Camp H."/>
            <person name="Overmann J."/>
            <person name="Amann R."/>
            <person name="Jetten M.S.M."/>
            <person name="Mascher T."/>
            <person name="Medema M.H."/>
            <person name="Devos D.P."/>
            <person name="Kaster A.-K."/>
            <person name="Ovreas L."/>
            <person name="Rohde M."/>
            <person name="Galperin M.Y."/>
            <person name="Jogler C."/>
        </authorList>
    </citation>
    <scope>NUCLEOTIDE SEQUENCE [LARGE SCALE GENOMIC DNA]</scope>
    <source>
        <strain evidence="7 8">V144</strain>
    </source>
</reference>
<dbReference type="GO" id="GO:0009376">
    <property type="term" value="C:HslUV protease complex"/>
    <property type="evidence" value="ECO:0007669"/>
    <property type="project" value="TreeGrafter"/>
</dbReference>
<dbReference type="InterPro" id="IPR003593">
    <property type="entry name" value="AAA+_ATPase"/>
</dbReference>
<dbReference type="Pfam" id="PF10431">
    <property type="entry name" value="ClpB_D2-small"/>
    <property type="match status" value="1"/>
</dbReference>
<feature type="region of interest" description="Disordered" evidence="4">
    <location>
        <begin position="1"/>
        <end position="25"/>
    </location>
</feature>
<dbReference type="RefSeq" id="WP_144981470.1">
    <property type="nucleotide sequence ID" value="NZ_CP037920.1"/>
</dbReference>
<keyword evidence="7" id="KW-0378">Hydrolase</keyword>
<dbReference type="GO" id="GO:0051301">
    <property type="term" value="P:cell division"/>
    <property type="evidence" value="ECO:0007669"/>
    <property type="project" value="TreeGrafter"/>
</dbReference>
<dbReference type="PANTHER" id="PTHR48102:SF7">
    <property type="entry name" value="ATP-DEPENDENT CLP PROTEASE ATP-BINDING SUBUNIT CLPX-LIKE, MITOCHONDRIAL"/>
    <property type="match status" value="1"/>
</dbReference>
<dbReference type="Proteomes" id="UP000318704">
    <property type="component" value="Chromosome"/>
</dbReference>
<dbReference type="AlphaFoldDB" id="A0A517VQI8"/>
<keyword evidence="2 7" id="KW-0067">ATP-binding</keyword>
<dbReference type="GO" id="GO:0140662">
    <property type="term" value="F:ATP-dependent protein folding chaperone"/>
    <property type="evidence" value="ECO:0007669"/>
    <property type="project" value="InterPro"/>
</dbReference>
<dbReference type="PANTHER" id="PTHR48102">
    <property type="entry name" value="ATP-DEPENDENT CLP PROTEASE ATP-BINDING SUBUNIT CLPX-LIKE, MITOCHONDRIAL-RELATED"/>
    <property type="match status" value="1"/>
</dbReference>
<sequence>MSRDDSRQTSTTKRNRSKQQMDHRLEIPSPREIVDYLDEIVVGQSEAKKRLAVGVTNHFKRLSANDGLCPFDMGDLAQVTIQKNNILLMGPTGSGKTFLAQSLAEKLNVPFAIADATSFTEAGYVGDDVENALLRLLAAAEYDIEEAQRGVIYIDEIDKIRKSSGNVSITKDVSGEGVQQALLKMIEGIDCNVPLQGGRKHPDQECIQIDTTNILFICGGAFVGLDEVISQRLGRRKTRTGNPLSEMTAHDLVKFGLIPEFVGRLPVVVGLDKLGLNNLISILTEPRDAVLKQYRKLCLFDGVEFDFTREALRELASRAMTLGTGARGLRWVVESMMTDIMYELSSKEPGLRVLSEAVPSPERCEGLPLDLAWFSVNIRRNEVTATDSAA</sequence>